<dbReference type="PANTHER" id="PTHR32438">
    <property type="entry name" value="4-ALPHA-GLUCANOTRANSFERASE DPE1, CHLOROPLASTIC/AMYLOPLASTIC"/>
    <property type="match status" value="1"/>
</dbReference>
<keyword evidence="5" id="KW-0328">Glycosyltransferase</keyword>
<comment type="catalytic activity">
    <reaction evidence="1">
        <text>Transfers a segment of a (1-&gt;4)-alpha-D-glucan to a new position in an acceptor, which may be glucose or a (1-&gt;4)-alpha-D-glucan.</text>
        <dbReference type="EC" id="2.4.1.25"/>
    </reaction>
</comment>
<evidence type="ECO:0000256" key="8">
    <source>
        <dbReference type="ARBA" id="ARBA00031423"/>
    </source>
</evidence>
<evidence type="ECO:0000256" key="6">
    <source>
        <dbReference type="ARBA" id="ARBA00022679"/>
    </source>
</evidence>
<dbReference type="EMBL" id="PJKA01000012">
    <property type="protein sequence ID" value="PNC17618.1"/>
    <property type="molecule type" value="Genomic_DNA"/>
</dbReference>
<dbReference type="Pfam" id="PF02446">
    <property type="entry name" value="Glyco_hydro_77"/>
    <property type="match status" value="1"/>
</dbReference>
<accession>A0A2N8HCM3</accession>
<evidence type="ECO:0000313" key="11">
    <source>
        <dbReference type="Proteomes" id="UP000236000"/>
    </source>
</evidence>
<evidence type="ECO:0000256" key="9">
    <source>
        <dbReference type="ARBA" id="ARBA00031501"/>
    </source>
</evidence>
<comment type="caution">
    <text evidence="10">The sequence shown here is derived from an EMBL/GenBank/DDBJ whole genome shotgun (WGS) entry which is preliminary data.</text>
</comment>
<dbReference type="AlphaFoldDB" id="A0A2N8HCM3"/>
<dbReference type="SUPFAM" id="SSF51445">
    <property type="entry name" value="(Trans)glycosidases"/>
    <property type="match status" value="1"/>
</dbReference>
<evidence type="ECO:0000256" key="1">
    <source>
        <dbReference type="ARBA" id="ARBA00000439"/>
    </source>
</evidence>
<evidence type="ECO:0000256" key="7">
    <source>
        <dbReference type="ARBA" id="ARBA00023277"/>
    </source>
</evidence>
<dbReference type="OrthoDB" id="9811841at2"/>
<organism evidence="10 11">
    <name type="scientific">Akkermansia muciniphila</name>
    <dbReference type="NCBI Taxonomy" id="239935"/>
    <lineage>
        <taxon>Bacteria</taxon>
        <taxon>Pseudomonadati</taxon>
        <taxon>Verrucomicrobiota</taxon>
        <taxon>Verrucomicrobiia</taxon>
        <taxon>Verrucomicrobiales</taxon>
        <taxon>Akkermansiaceae</taxon>
        <taxon>Akkermansia</taxon>
    </lineage>
</organism>
<dbReference type="EC" id="2.4.1.25" evidence="3"/>
<dbReference type="InterPro" id="IPR003385">
    <property type="entry name" value="Glyco_hydro_77"/>
</dbReference>
<dbReference type="Gene3D" id="3.20.20.80">
    <property type="entry name" value="Glycosidases"/>
    <property type="match status" value="1"/>
</dbReference>
<keyword evidence="7" id="KW-0119">Carbohydrate metabolism</keyword>
<comment type="similarity">
    <text evidence="2">Belongs to the disproportionating enzyme family.</text>
</comment>
<proteinExistence type="inferred from homology"/>
<dbReference type="PANTHER" id="PTHR32438:SF5">
    <property type="entry name" value="4-ALPHA-GLUCANOTRANSFERASE DPE1, CHLOROPLASTIC_AMYLOPLASTIC"/>
    <property type="match status" value="1"/>
</dbReference>
<reference evidence="10 11" key="1">
    <citation type="journal article" date="2017" name="BMC Genomics">
        <title>Genome sequencing of 39 Akkermansia muciniphila isolates reveals its population structure, genomic and functional diverisity, and global distribution in mammalian gut microbiotas.</title>
        <authorList>
            <person name="Guo X."/>
            <person name="Li S."/>
            <person name="Zhang J."/>
            <person name="Wu F."/>
            <person name="Li X."/>
            <person name="Wu D."/>
            <person name="Zhang M."/>
            <person name="Ou Z."/>
            <person name="Jie Z."/>
            <person name="Yan Q."/>
            <person name="Li P."/>
            <person name="Yi J."/>
            <person name="Peng Y."/>
        </authorList>
    </citation>
    <scope>NUCLEOTIDE SEQUENCE [LARGE SCALE GENOMIC DNA]</scope>
    <source>
        <strain evidence="10 11">GP24</strain>
    </source>
</reference>
<dbReference type="GO" id="GO:0004134">
    <property type="term" value="F:4-alpha-glucanotransferase activity"/>
    <property type="evidence" value="ECO:0007669"/>
    <property type="project" value="UniProtKB-EC"/>
</dbReference>
<dbReference type="Proteomes" id="UP000236000">
    <property type="component" value="Unassembled WGS sequence"/>
</dbReference>
<evidence type="ECO:0000256" key="2">
    <source>
        <dbReference type="ARBA" id="ARBA00005684"/>
    </source>
</evidence>
<protein>
    <recommendedName>
        <fullName evidence="4">4-alpha-glucanotransferase</fullName>
        <ecNumber evidence="3">2.4.1.25</ecNumber>
    </recommendedName>
    <alternativeName>
        <fullName evidence="8">Amylomaltase</fullName>
    </alternativeName>
    <alternativeName>
        <fullName evidence="9">Disproportionating enzyme</fullName>
    </alternativeName>
</protein>
<evidence type="ECO:0000256" key="3">
    <source>
        <dbReference type="ARBA" id="ARBA00012560"/>
    </source>
</evidence>
<sequence>MILTGTDCGWKQNLRLFMQDAISKRKIPSFLSKRLPFMPDRRENYRAFFLRQPRIMAQRQRIRLAAFLRGMLFCRSRFPRLAQVHPGNRSSMRSDMDEKRLAGVVLPLFSLRRNNDHGIGDLTALRQWIDWAADAHVGFLQLLPVNALGRDECPSPYSAISSIALEPLYLSLEPWTIPGLEERVFNETGDTLPWEQPSGPNLVDYPKVRFWKMWILRDAWNNFKTKPEYEGIMPKFREWVREQGSWLEDFACFQVLCDLFGTEIWWHWPEQDPARAKAIAADYEEEKDFTRWLQWLCEKQWEFIRIYADERNVKLMGDIPIGVSLSSADVFFERYLFDTDWCGGAPAEGNYAEDPFTGKWGQNWGIPLYKWDVMAQDNFAWWRRRVKYCTKIFSMYRIDHILGFYRIYSFPWKPTENEVFLPLTLEQAAQRTGGRLPGFKPRGDDNAVDRNLNLTDGDLYLRLLLSAAPGVSVVGEDLGCVPDYVRPNMRQLNIPGFKIPHWEIRTDGTITPGKEYHECSFAAFGTHDFETIMQTWNDSYAKIERAQKLGLWDGTSPKTPSGPEQESIVHQAEDGARLLKWFADFAGMQPETWLSCWNLEIKTAMYNALFRSNSRYAAILWPALFDVNKRLNIPGTTGGANWRERMPFKAVEAYDMPQTAWLRTVIGGSDRTPLQGEDAIRALKESSRRLFPKVTVNNERFLKRTLMWPNGKSL</sequence>
<name>A0A2N8HCM3_9BACT</name>
<evidence type="ECO:0000313" key="10">
    <source>
        <dbReference type="EMBL" id="PNC17618.1"/>
    </source>
</evidence>
<gene>
    <name evidence="10" type="ORF">CXU22_07645</name>
</gene>
<evidence type="ECO:0000256" key="5">
    <source>
        <dbReference type="ARBA" id="ARBA00022676"/>
    </source>
</evidence>
<dbReference type="GO" id="GO:0005975">
    <property type="term" value="P:carbohydrate metabolic process"/>
    <property type="evidence" value="ECO:0007669"/>
    <property type="project" value="InterPro"/>
</dbReference>
<dbReference type="InterPro" id="IPR017853">
    <property type="entry name" value="GH"/>
</dbReference>
<evidence type="ECO:0000256" key="4">
    <source>
        <dbReference type="ARBA" id="ARBA00020295"/>
    </source>
</evidence>
<keyword evidence="6" id="KW-0808">Transferase</keyword>